<feature type="transmembrane region" description="Helical" evidence="5">
    <location>
        <begin position="73"/>
        <end position="95"/>
    </location>
</feature>
<dbReference type="STRING" id="35570.A0A1I8Q048"/>
<evidence type="ECO:0000313" key="8">
    <source>
        <dbReference type="Proteomes" id="UP000095300"/>
    </source>
</evidence>
<proteinExistence type="predicted"/>
<dbReference type="Gene3D" id="1.20.1250.20">
    <property type="entry name" value="MFS general substrate transporter like domains"/>
    <property type="match status" value="1"/>
</dbReference>
<feature type="transmembrane region" description="Helical" evidence="5">
    <location>
        <begin position="303"/>
        <end position="324"/>
    </location>
</feature>
<evidence type="ECO:0000256" key="2">
    <source>
        <dbReference type="ARBA" id="ARBA00022692"/>
    </source>
</evidence>
<dbReference type="GO" id="GO:0016020">
    <property type="term" value="C:membrane"/>
    <property type="evidence" value="ECO:0007669"/>
    <property type="project" value="UniProtKB-SubCell"/>
</dbReference>
<feature type="transmembrane region" description="Helical" evidence="5">
    <location>
        <begin position="221"/>
        <end position="242"/>
    </location>
</feature>
<dbReference type="VEuPathDB" id="VectorBase:SCAU012616"/>
<name>A0A1I8Q048_STOCA</name>
<feature type="transmembrane region" description="Helical" evidence="5">
    <location>
        <begin position="276"/>
        <end position="297"/>
    </location>
</feature>
<evidence type="ECO:0000256" key="4">
    <source>
        <dbReference type="ARBA" id="ARBA00023136"/>
    </source>
</evidence>
<dbReference type="GO" id="GO:0022857">
    <property type="term" value="F:transmembrane transporter activity"/>
    <property type="evidence" value="ECO:0007669"/>
    <property type="project" value="InterPro"/>
</dbReference>
<dbReference type="KEGG" id="scac:106085388"/>
<keyword evidence="8" id="KW-1185">Reference proteome</keyword>
<gene>
    <name evidence="7" type="primary">106085388</name>
</gene>
<evidence type="ECO:0000256" key="5">
    <source>
        <dbReference type="SAM" id="Phobius"/>
    </source>
</evidence>
<dbReference type="PANTHER" id="PTHR24064">
    <property type="entry name" value="SOLUTE CARRIER FAMILY 22 MEMBER"/>
    <property type="match status" value="1"/>
</dbReference>
<dbReference type="PROSITE" id="PS50850">
    <property type="entry name" value="MFS"/>
    <property type="match status" value="1"/>
</dbReference>
<keyword evidence="4 5" id="KW-0472">Membrane</keyword>
<dbReference type="SUPFAM" id="SSF103473">
    <property type="entry name" value="MFS general substrate transporter"/>
    <property type="match status" value="1"/>
</dbReference>
<keyword evidence="2 5" id="KW-0812">Transmembrane</keyword>
<dbReference type="EnsemblMetazoa" id="SCAU012616-RA">
    <property type="protein sequence ID" value="SCAU012616-PA"/>
    <property type="gene ID" value="SCAU012616"/>
</dbReference>
<evidence type="ECO:0000313" key="7">
    <source>
        <dbReference type="EnsemblMetazoa" id="SCAU012616-PA"/>
    </source>
</evidence>
<feature type="transmembrane region" description="Helical" evidence="5">
    <location>
        <begin position="391"/>
        <end position="409"/>
    </location>
</feature>
<keyword evidence="3 5" id="KW-1133">Transmembrane helix</keyword>
<dbReference type="Pfam" id="PF00083">
    <property type="entry name" value="Sugar_tr"/>
    <property type="match status" value="1"/>
</dbReference>
<sequence>MSERETYTPSAYQNPNFIGDDGDTNNWMGVGQVPKGIELYEVQLREEATVNTHAMDFNDMLPLIGEFGRYQKILFLLTIPFGFFLAFVYFTQIFLTLVPEQHWCEVPELADLPLEQRLALSIPRINGEYSKCLRYNVNFTEQLRLGVKQANASWPISGCTHGWSYNFTEIPYTTIATELNWVCEDSVLATYAQAIFFVGAIIGGLLFGWVADKFGRVPSTIACNLVGCAAGLGTAFVKSFWMFALMRFLVGFAFDNCFVMIFILVLEYVGPKYRTFVANMPIAIFFTSAACLLPWIAYYLANWQYLAIATSAPLILVIFTPWLVPESARWLVSQGKIDKSIEILKKLAKSNRRDVSEQTFQNFRESCLKLQQEEEQNSSYSILDLFKTPRLRRTTIILVFVWMCITLVFDGHVRNVGSLPLNIFLTFTIACLSEFPAGVILLWTMDNLGRRWNACGSMVLSGVFSLLAAFAPSDAYIVAFAIIGRFFVNISYNVGSQYAAEVLPTVVRAQGVAFIHIMGYASTIVAPFVVHLSNVSTLLPLIILGLLGILGGLLCLLLPETVDRVLPQTLQDGEEFGKDQRMWEMPILERKAK</sequence>
<dbReference type="InterPro" id="IPR005828">
    <property type="entry name" value="MFS_sugar_transport-like"/>
</dbReference>
<evidence type="ECO:0000259" key="6">
    <source>
        <dbReference type="PROSITE" id="PS50850"/>
    </source>
</evidence>
<feature type="transmembrane region" description="Helical" evidence="5">
    <location>
        <begin position="512"/>
        <end position="532"/>
    </location>
</feature>
<feature type="transmembrane region" description="Helical" evidence="5">
    <location>
        <begin position="538"/>
        <end position="558"/>
    </location>
</feature>
<reference evidence="7" key="1">
    <citation type="submission" date="2020-05" db="UniProtKB">
        <authorList>
            <consortium name="EnsemblMetazoa"/>
        </authorList>
    </citation>
    <scope>IDENTIFICATION</scope>
    <source>
        <strain evidence="7">USDA</strain>
    </source>
</reference>
<feature type="transmembrane region" description="Helical" evidence="5">
    <location>
        <begin position="248"/>
        <end position="269"/>
    </location>
</feature>
<feature type="domain" description="Major facilitator superfamily (MFS) profile" evidence="6">
    <location>
        <begin position="75"/>
        <end position="563"/>
    </location>
</feature>
<dbReference type="InterPro" id="IPR020846">
    <property type="entry name" value="MFS_dom"/>
</dbReference>
<evidence type="ECO:0000256" key="1">
    <source>
        <dbReference type="ARBA" id="ARBA00004141"/>
    </source>
</evidence>
<organism evidence="7 8">
    <name type="scientific">Stomoxys calcitrans</name>
    <name type="common">Stable fly</name>
    <name type="synonym">Conops calcitrans</name>
    <dbReference type="NCBI Taxonomy" id="35570"/>
    <lineage>
        <taxon>Eukaryota</taxon>
        <taxon>Metazoa</taxon>
        <taxon>Ecdysozoa</taxon>
        <taxon>Arthropoda</taxon>
        <taxon>Hexapoda</taxon>
        <taxon>Insecta</taxon>
        <taxon>Pterygota</taxon>
        <taxon>Neoptera</taxon>
        <taxon>Endopterygota</taxon>
        <taxon>Diptera</taxon>
        <taxon>Brachycera</taxon>
        <taxon>Muscomorpha</taxon>
        <taxon>Muscoidea</taxon>
        <taxon>Muscidae</taxon>
        <taxon>Stomoxys</taxon>
    </lineage>
</organism>
<comment type="subcellular location">
    <subcellularLocation>
        <location evidence="1">Membrane</location>
        <topology evidence="1">Multi-pass membrane protein</topology>
    </subcellularLocation>
</comment>
<dbReference type="InterPro" id="IPR036259">
    <property type="entry name" value="MFS_trans_sf"/>
</dbReference>
<dbReference type="CDD" id="cd17317">
    <property type="entry name" value="MFS_SLC22"/>
    <property type="match status" value="1"/>
</dbReference>
<feature type="transmembrane region" description="Helical" evidence="5">
    <location>
        <begin position="188"/>
        <end position="209"/>
    </location>
</feature>
<dbReference type="AlphaFoldDB" id="A0A1I8Q048"/>
<dbReference type="PROSITE" id="PS00216">
    <property type="entry name" value="SUGAR_TRANSPORT_1"/>
    <property type="match status" value="1"/>
</dbReference>
<dbReference type="InterPro" id="IPR005829">
    <property type="entry name" value="Sugar_transporter_CS"/>
</dbReference>
<feature type="transmembrane region" description="Helical" evidence="5">
    <location>
        <begin position="477"/>
        <end position="500"/>
    </location>
</feature>
<dbReference type="OrthoDB" id="6884957at2759"/>
<dbReference type="Proteomes" id="UP000095300">
    <property type="component" value="Unassembled WGS sequence"/>
</dbReference>
<accession>A0A1I8Q048</accession>
<feature type="transmembrane region" description="Helical" evidence="5">
    <location>
        <begin position="421"/>
        <end position="445"/>
    </location>
</feature>
<evidence type="ECO:0000256" key="3">
    <source>
        <dbReference type="ARBA" id="ARBA00022989"/>
    </source>
</evidence>
<feature type="transmembrane region" description="Helical" evidence="5">
    <location>
        <begin position="452"/>
        <end position="471"/>
    </location>
</feature>
<protein>
    <recommendedName>
        <fullName evidence="6">Major facilitator superfamily (MFS) profile domain-containing protein</fullName>
    </recommendedName>
</protein>